<protein>
    <submittedName>
        <fullName evidence="1">Uncharacterized protein</fullName>
    </submittedName>
</protein>
<comment type="caution">
    <text evidence="1">The sequence shown here is derived from an EMBL/GenBank/DDBJ whole genome shotgun (WGS) entry which is preliminary data.</text>
</comment>
<name>A0ABQ6N115_9STRA</name>
<reference evidence="1 2" key="1">
    <citation type="journal article" date="2023" name="Commun. Biol.">
        <title>Genome analysis of Parmales, the sister group of diatoms, reveals the evolutionary specialization of diatoms from phago-mixotrophs to photoautotrophs.</title>
        <authorList>
            <person name="Ban H."/>
            <person name="Sato S."/>
            <person name="Yoshikawa S."/>
            <person name="Yamada K."/>
            <person name="Nakamura Y."/>
            <person name="Ichinomiya M."/>
            <person name="Sato N."/>
            <person name="Blanc-Mathieu R."/>
            <person name="Endo H."/>
            <person name="Kuwata A."/>
            <person name="Ogata H."/>
        </authorList>
    </citation>
    <scope>NUCLEOTIDE SEQUENCE [LARGE SCALE GENOMIC DNA]</scope>
</reference>
<dbReference type="Proteomes" id="UP001165060">
    <property type="component" value="Unassembled WGS sequence"/>
</dbReference>
<accession>A0ABQ6N115</accession>
<dbReference type="EMBL" id="BRYB01001956">
    <property type="protein sequence ID" value="GMI37064.1"/>
    <property type="molecule type" value="Genomic_DNA"/>
</dbReference>
<gene>
    <name evidence="1" type="ORF">TeGR_g3190</name>
</gene>
<evidence type="ECO:0000313" key="1">
    <source>
        <dbReference type="EMBL" id="GMI37064.1"/>
    </source>
</evidence>
<organism evidence="1 2">
    <name type="scientific">Tetraparma gracilis</name>
    <dbReference type="NCBI Taxonomy" id="2962635"/>
    <lineage>
        <taxon>Eukaryota</taxon>
        <taxon>Sar</taxon>
        <taxon>Stramenopiles</taxon>
        <taxon>Ochrophyta</taxon>
        <taxon>Bolidophyceae</taxon>
        <taxon>Parmales</taxon>
        <taxon>Triparmaceae</taxon>
        <taxon>Tetraparma</taxon>
    </lineage>
</organism>
<proteinExistence type="predicted"/>
<keyword evidence="2" id="KW-1185">Reference proteome</keyword>
<evidence type="ECO:0000313" key="2">
    <source>
        <dbReference type="Proteomes" id="UP001165060"/>
    </source>
</evidence>
<sequence>MQLRQAASVSRADLTSLVTQLTSQNTSLQKRVSSLEAEVDLQSPSASSLGSIVASNRRSIARSLDVISSKVSSHDLATLEAALRGEVSRSAKLVSLACGPRAVTERTRDLAEALSSKLSALEALLAGKVDAGDLEAVRADAETVREAAREARDQGERLGWVEERYEELGGRVAGVEEVCVGNEQRAVLLAERLRAAATREEVEGVGRVAEETRRVVEGEVARSRDLARVEKVADAHGRKLAGIERALAEAGAASKRHAGRLEKLAGDAATRGELARCVGELVGRAEFKDAMARVGAEVDAKAWGKDVGKVRRDLEGLRHEHDTVTRVKAGLATKFVDWYGQKGEAYERNLEAVDGHLRNLAVQSYTTGKRREPYGDEHEL</sequence>